<dbReference type="Proteomes" id="UP001259803">
    <property type="component" value="Unassembled WGS sequence"/>
</dbReference>
<accession>A0ABU2ZF14</accession>
<dbReference type="RefSeq" id="WP_311339780.1">
    <property type="nucleotide sequence ID" value="NZ_JAVRHS010000002.1"/>
</dbReference>
<keyword evidence="2" id="KW-1185">Reference proteome</keyword>
<reference evidence="1 2" key="1">
    <citation type="submission" date="2023-09" db="EMBL/GenBank/DDBJ databases">
        <authorList>
            <person name="Rey-Velasco X."/>
        </authorList>
    </citation>
    <scope>NUCLEOTIDE SEQUENCE [LARGE SCALE GENOMIC DNA]</scope>
    <source>
        <strain evidence="1 2">F390</strain>
    </source>
</reference>
<proteinExistence type="predicted"/>
<evidence type="ECO:0000313" key="1">
    <source>
        <dbReference type="EMBL" id="MDT0575198.1"/>
    </source>
</evidence>
<comment type="caution">
    <text evidence="1">The sequence shown here is derived from an EMBL/GenBank/DDBJ whole genome shotgun (WGS) entry which is preliminary data.</text>
</comment>
<organism evidence="1 2">
    <name type="scientific">Croceicoccus esteveae</name>
    <dbReference type="NCBI Taxonomy" id="3075597"/>
    <lineage>
        <taxon>Bacteria</taxon>
        <taxon>Pseudomonadati</taxon>
        <taxon>Pseudomonadota</taxon>
        <taxon>Alphaproteobacteria</taxon>
        <taxon>Sphingomonadales</taxon>
        <taxon>Erythrobacteraceae</taxon>
        <taxon>Croceicoccus</taxon>
    </lineage>
</organism>
<protein>
    <submittedName>
        <fullName evidence="1">Uncharacterized protein</fullName>
    </submittedName>
</protein>
<name>A0ABU2ZF14_9SPHN</name>
<dbReference type="EMBL" id="JAVRHS010000002">
    <property type="protein sequence ID" value="MDT0575198.1"/>
    <property type="molecule type" value="Genomic_DNA"/>
</dbReference>
<sequence>MKNTVKAGTKLDSVVCETQIMALRVPEEDLDICCGGSPMVTGGAKQGEPAAGFDTGTLAGKRYVDEAETMEFLCTRGGAGSLTVNGVPLGQKQAKKLPSSD</sequence>
<evidence type="ECO:0000313" key="2">
    <source>
        <dbReference type="Proteomes" id="UP001259803"/>
    </source>
</evidence>
<gene>
    <name evidence="1" type="ORF">RM533_03240</name>
</gene>